<name>A0A2P6MTZ2_9EUKA</name>
<sequence length="129" mass="14778">MSKLRWAYLAKLSCICEGKEWQEMHRYNLFLISQQHWFGDAIQNVVKLLPLLCNKITNSEQTKLPTTLLKEVSRQESSSLMKLQKLSASVPHMSPHGTVQAYQAAIMQHWTIEKKQECIGICKCQSGSN</sequence>
<organism evidence="1 2">
    <name type="scientific">Planoprotostelium fungivorum</name>
    <dbReference type="NCBI Taxonomy" id="1890364"/>
    <lineage>
        <taxon>Eukaryota</taxon>
        <taxon>Amoebozoa</taxon>
        <taxon>Evosea</taxon>
        <taxon>Variosea</taxon>
        <taxon>Cavosteliida</taxon>
        <taxon>Cavosteliaceae</taxon>
        <taxon>Planoprotostelium</taxon>
    </lineage>
</organism>
<gene>
    <name evidence="1" type="ORF">PROFUN_15955</name>
</gene>
<dbReference type="EMBL" id="MDYQ01000415">
    <property type="protein sequence ID" value="PRP75169.1"/>
    <property type="molecule type" value="Genomic_DNA"/>
</dbReference>
<evidence type="ECO:0000313" key="2">
    <source>
        <dbReference type="Proteomes" id="UP000241769"/>
    </source>
</evidence>
<dbReference type="Proteomes" id="UP000241769">
    <property type="component" value="Unassembled WGS sequence"/>
</dbReference>
<protein>
    <submittedName>
        <fullName evidence="1">Uncharacterized protein</fullName>
    </submittedName>
</protein>
<comment type="caution">
    <text evidence="1">The sequence shown here is derived from an EMBL/GenBank/DDBJ whole genome shotgun (WGS) entry which is preliminary data.</text>
</comment>
<reference evidence="1 2" key="1">
    <citation type="journal article" date="2018" name="Genome Biol. Evol.">
        <title>Multiple Roots of Fruiting Body Formation in Amoebozoa.</title>
        <authorList>
            <person name="Hillmann F."/>
            <person name="Forbes G."/>
            <person name="Novohradska S."/>
            <person name="Ferling I."/>
            <person name="Riege K."/>
            <person name="Groth M."/>
            <person name="Westermann M."/>
            <person name="Marz M."/>
            <person name="Spaller T."/>
            <person name="Winckler T."/>
            <person name="Schaap P."/>
            <person name="Glockner G."/>
        </authorList>
    </citation>
    <scope>NUCLEOTIDE SEQUENCE [LARGE SCALE GENOMIC DNA]</scope>
    <source>
        <strain evidence="1 2">Jena</strain>
    </source>
</reference>
<dbReference type="InParanoid" id="A0A2P6MTZ2"/>
<accession>A0A2P6MTZ2</accession>
<keyword evidence="2" id="KW-1185">Reference proteome</keyword>
<evidence type="ECO:0000313" key="1">
    <source>
        <dbReference type="EMBL" id="PRP75169.1"/>
    </source>
</evidence>
<proteinExistence type="predicted"/>
<dbReference type="AlphaFoldDB" id="A0A2P6MTZ2"/>